<comment type="subunit">
    <text evidence="9">Homooligomer.</text>
</comment>
<dbReference type="Pfam" id="PF08449">
    <property type="entry name" value="UAA"/>
    <property type="match status" value="1"/>
</dbReference>
<keyword evidence="3 9" id="KW-0762">Sugar transport</keyword>
<dbReference type="GO" id="GO:0055085">
    <property type="term" value="P:transmembrane transport"/>
    <property type="evidence" value="ECO:0007669"/>
    <property type="project" value="InterPro"/>
</dbReference>
<gene>
    <name evidence="11" type="ORF">Cboi02_000487800</name>
</gene>
<keyword evidence="2 9" id="KW-0813">Transport</keyword>
<feature type="transmembrane region" description="Helical" evidence="9">
    <location>
        <begin position="279"/>
        <end position="299"/>
    </location>
</feature>
<feature type="transmembrane region" description="Helical" evidence="9">
    <location>
        <begin position="240"/>
        <end position="259"/>
    </location>
</feature>
<evidence type="ECO:0000256" key="8">
    <source>
        <dbReference type="ARBA" id="ARBA00023329"/>
    </source>
</evidence>
<comment type="subcellular location">
    <subcellularLocation>
        <location evidence="1 9">Cytoplasmic vesicle membrane</location>
        <topology evidence="1 9">Multi-pass membrane protein</topology>
    </subcellularLocation>
    <subcellularLocation>
        <location evidence="9">Golgi apparatus membrane</location>
        <topology evidence="9">Multi-pass membrane protein</topology>
    </subcellularLocation>
    <subcellularLocation>
        <location evidence="9">Endoplasmic reticulum membrane</location>
        <topology evidence="9">Multi-pass membrane protein</topology>
    </subcellularLocation>
</comment>
<evidence type="ECO:0000313" key="11">
    <source>
        <dbReference type="EMBL" id="GME75672.1"/>
    </source>
</evidence>
<comment type="similarity">
    <text evidence="9">Belongs to the TPT transporter family. SLC35D subfamily.</text>
</comment>
<feature type="transmembrane region" description="Helical" evidence="9">
    <location>
        <begin position="334"/>
        <end position="353"/>
    </location>
</feature>
<feature type="compositionally biased region" description="Low complexity" evidence="10">
    <location>
        <begin position="361"/>
        <end position="381"/>
    </location>
</feature>
<feature type="transmembrane region" description="Helical" evidence="9">
    <location>
        <begin position="306"/>
        <end position="328"/>
    </location>
</feature>
<evidence type="ECO:0000256" key="4">
    <source>
        <dbReference type="ARBA" id="ARBA00022692"/>
    </source>
</evidence>
<feature type="transmembrane region" description="Helical" evidence="9">
    <location>
        <begin position="12"/>
        <end position="33"/>
    </location>
</feature>
<dbReference type="AlphaFoldDB" id="A0A9W6T7H3"/>
<feature type="transmembrane region" description="Helical" evidence="9">
    <location>
        <begin position="119"/>
        <end position="136"/>
    </location>
</feature>
<evidence type="ECO:0000256" key="5">
    <source>
        <dbReference type="ARBA" id="ARBA00022989"/>
    </source>
</evidence>
<dbReference type="GO" id="GO:0005789">
    <property type="term" value="C:endoplasmic reticulum membrane"/>
    <property type="evidence" value="ECO:0007669"/>
    <property type="project" value="UniProtKB-SubCell"/>
</dbReference>
<comment type="function">
    <text evidence="9">Involved in the import of GDP-mannose from the cytoplasm into the Golgi lumen.</text>
</comment>
<evidence type="ECO:0000256" key="2">
    <source>
        <dbReference type="ARBA" id="ARBA00022448"/>
    </source>
</evidence>
<dbReference type="InterPro" id="IPR050186">
    <property type="entry name" value="TPT_transporter"/>
</dbReference>
<comment type="caution">
    <text evidence="11">The sequence shown here is derived from an EMBL/GenBank/DDBJ whole genome shotgun (WGS) entry which is preliminary data.</text>
</comment>
<feature type="transmembrane region" description="Helical" evidence="9">
    <location>
        <begin position="85"/>
        <end position="107"/>
    </location>
</feature>
<dbReference type="GO" id="GO:0000139">
    <property type="term" value="C:Golgi membrane"/>
    <property type="evidence" value="ECO:0007669"/>
    <property type="project" value="UniProtKB-SubCell"/>
</dbReference>
<dbReference type="Proteomes" id="UP001165120">
    <property type="component" value="Unassembled WGS sequence"/>
</dbReference>
<evidence type="ECO:0000256" key="3">
    <source>
        <dbReference type="ARBA" id="ARBA00022597"/>
    </source>
</evidence>
<keyword evidence="5 9" id="KW-1133">Transmembrane helix</keyword>
<keyword evidence="7 9" id="KW-0472">Membrane</keyword>
<keyword evidence="8 9" id="KW-0968">Cytoplasmic vesicle</keyword>
<keyword evidence="9" id="KW-0256">Endoplasmic reticulum</keyword>
<keyword evidence="6 9" id="KW-0333">Golgi apparatus</keyword>
<reference evidence="11" key="1">
    <citation type="submission" date="2023-04" db="EMBL/GenBank/DDBJ databases">
        <title>Candida boidinii NBRC 10035.</title>
        <authorList>
            <person name="Ichikawa N."/>
            <person name="Sato H."/>
            <person name="Tonouchi N."/>
        </authorList>
    </citation>
    <scope>NUCLEOTIDE SEQUENCE</scope>
    <source>
        <strain evidence="11">NBRC 10035</strain>
    </source>
</reference>
<keyword evidence="12" id="KW-1185">Reference proteome</keyword>
<name>A0A9W6T7H3_CANBO</name>
<organism evidence="11 12">
    <name type="scientific">Candida boidinii</name>
    <name type="common">Yeast</name>
    <dbReference type="NCBI Taxonomy" id="5477"/>
    <lineage>
        <taxon>Eukaryota</taxon>
        <taxon>Fungi</taxon>
        <taxon>Dikarya</taxon>
        <taxon>Ascomycota</taxon>
        <taxon>Saccharomycotina</taxon>
        <taxon>Pichiomycetes</taxon>
        <taxon>Pichiales</taxon>
        <taxon>Pichiaceae</taxon>
        <taxon>Ogataea</taxon>
        <taxon>Ogataea/Candida clade</taxon>
    </lineage>
</organism>
<dbReference type="PANTHER" id="PTHR11132">
    <property type="entry name" value="SOLUTE CARRIER FAMILY 35"/>
    <property type="match status" value="1"/>
</dbReference>
<feature type="transmembrane region" description="Helical" evidence="9">
    <location>
        <begin position="197"/>
        <end position="219"/>
    </location>
</feature>
<protein>
    <recommendedName>
        <fullName evidence="9">GDP-mannose transporter</fullName>
        <shortName evidence="9">GMT</shortName>
    </recommendedName>
</protein>
<dbReference type="GO" id="GO:0030659">
    <property type="term" value="C:cytoplasmic vesicle membrane"/>
    <property type="evidence" value="ECO:0007669"/>
    <property type="project" value="UniProtKB-SubCell"/>
</dbReference>
<feature type="region of interest" description="Disordered" evidence="10">
    <location>
        <begin position="361"/>
        <end position="387"/>
    </location>
</feature>
<keyword evidence="4 9" id="KW-0812">Transmembrane</keyword>
<evidence type="ECO:0000256" key="6">
    <source>
        <dbReference type="ARBA" id="ARBA00023034"/>
    </source>
</evidence>
<evidence type="ECO:0000313" key="12">
    <source>
        <dbReference type="Proteomes" id="UP001165120"/>
    </source>
</evidence>
<evidence type="ECO:0000256" key="1">
    <source>
        <dbReference type="ARBA" id="ARBA00004439"/>
    </source>
</evidence>
<sequence>MFGPHLNFKFPILVTACHQLTLFWLSCITLIIWPRFRLNYSDSKETAPAQPMSYLMNPKTYFLRIVPCALASAGDIGLGNSSLKFITISLYTMLKSSAVLIFTLFWGILLRLERFTSKLLAITLVMTVGVTMLVYGQGANHEAASPISEEESVIQQRLIKRAVQLVGSNLGKLSDATGSTTNAAAVGASTTDTLVTYVASSAVVLGSMLVFLASCMSGLRWALTQIALRGNKYTKNPILTIFYLSPAMAVTLIFVGSYIEGFENFASSNIWIEKGVAGTMFLLLVPGLFAFLMTLSQFIILQNAPLLTLSIAGIFRELITIFLGWLVFGDQLNWINGLGILVTLGDLIWYNFYRWEQANSNQPPLTTSTPSTENLSSSASSEEGDVETVLLTNMQKSA</sequence>
<dbReference type="EMBL" id="BSXN01002129">
    <property type="protein sequence ID" value="GME75672.1"/>
    <property type="molecule type" value="Genomic_DNA"/>
</dbReference>
<proteinExistence type="inferred from homology"/>
<feature type="transmembrane region" description="Helical" evidence="9">
    <location>
        <begin position="61"/>
        <end position="79"/>
    </location>
</feature>
<evidence type="ECO:0000256" key="7">
    <source>
        <dbReference type="ARBA" id="ARBA00023136"/>
    </source>
</evidence>
<evidence type="ECO:0000256" key="9">
    <source>
        <dbReference type="RuleBase" id="RU367097"/>
    </source>
</evidence>
<dbReference type="InterPro" id="IPR013657">
    <property type="entry name" value="SCL35B1-4/HUT1"/>
</dbReference>
<accession>A0A9W6T7H3</accession>
<evidence type="ECO:0000256" key="10">
    <source>
        <dbReference type="SAM" id="MobiDB-lite"/>
    </source>
</evidence>